<dbReference type="Proteomes" id="UP000092565">
    <property type="component" value="Chromosome"/>
</dbReference>
<sequence length="50" mass="5341">MGPASKFCADFACTLRCPLCPLRLRSLSLRRPGTYAGVSPEFTAQAVPLA</sequence>
<accession>A0A1B0ZX27</accession>
<evidence type="ECO:0000313" key="1">
    <source>
        <dbReference type="EMBL" id="ANP38715.1"/>
    </source>
</evidence>
<name>A0A1B0ZX27_9RHOB</name>
<dbReference type="EMBL" id="CP015124">
    <property type="protein sequence ID" value="ANP38715.1"/>
    <property type="molecule type" value="Genomic_DNA"/>
</dbReference>
<organism evidence="1 2">
    <name type="scientific">Phaeobacter gallaeciensis</name>
    <dbReference type="NCBI Taxonomy" id="60890"/>
    <lineage>
        <taxon>Bacteria</taxon>
        <taxon>Pseudomonadati</taxon>
        <taxon>Pseudomonadota</taxon>
        <taxon>Alphaproteobacteria</taxon>
        <taxon>Rhodobacterales</taxon>
        <taxon>Roseobacteraceae</taxon>
        <taxon>Phaeobacter</taxon>
    </lineage>
</organism>
<reference evidence="1 2" key="1">
    <citation type="submission" date="2016-04" db="EMBL/GenBank/DDBJ databases">
        <authorList>
            <person name="Evans L.H."/>
            <person name="Alamgir A."/>
            <person name="Owens N."/>
            <person name="Weber N.D."/>
            <person name="Virtaneva K."/>
            <person name="Barbian K."/>
            <person name="Babar A."/>
            <person name="Rosenke K."/>
        </authorList>
    </citation>
    <scope>NUCLEOTIDE SEQUENCE [LARGE SCALE GENOMIC DNA]</scope>
    <source>
        <strain evidence="1 2">JL2886</strain>
    </source>
</reference>
<keyword evidence="2" id="KW-1185">Reference proteome</keyword>
<gene>
    <name evidence="1" type="ORF">JL2886_03846</name>
</gene>
<dbReference type="AlphaFoldDB" id="A0A1B0ZX27"/>
<protein>
    <submittedName>
        <fullName evidence="1">Uncharacterized protein</fullName>
    </submittedName>
</protein>
<proteinExistence type="predicted"/>
<evidence type="ECO:0000313" key="2">
    <source>
        <dbReference type="Proteomes" id="UP000092565"/>
    </source>
</evidence>